<dbReference type="Proteomes" id="UP000006316">
    <property type="component" value="Unassembled WGS sequence"/>
</dbReference>
<dbReference type="GO" id="GO:0005524">
    <property type="term" value="F:ATP binding"/>
    <property type="evidence" value="ECO:0007669"/>
    <property type="project" value="InterPro"/>
</dbReference>
<reference evidence="1 2" key="1">
    <citation type="journal article" date="2012" name="Front. Microbiol.">
        <title>Redundancy and modularity in membrane-associated dissimilatory nitrate reduction in Bacillus.</title>
        <authorList>
            <person name="Heylen K."/>
            <person name="Keltjens J."/>
        </authorList>
    </citation>
    <scope>NUCLEOTIDE SEQUENCE [LARGE SCALE GENOMIC DNA]</scope>
    <source>
        <strain evidence="2">LMG 21833T</strain>
    </source>
</reference>
<dbReference type="STRING" id="1117379.BABA_04624"/>
<evidence type="ECO:0000313" key="1">
    <source>
        <dbReference type="EMBL" id="EKN70696.1"/>
    </source>
</evidence>
<dbReference type="RefSeq" id="WP_007083958.1">
    <property type="nucleotide sequence ID" value="NZ_AJLS01000036.1"/>
</dbReference>
<dbReference type="Pfam" id="PF14398">
    <property type="entry name" value="ATPgrasp_YheCD"/>
    <property type="match status" value="2"/>
</dbReference>
<accession>K6EB91</accession>
<keyword evidence="2" id="KW-1185">Reference proteome</keyword>
<sequence length="426" mass="49462">MKASRGRIGQYRILKSEESISKHLLETELFSKTTLFAFLDKYTSVVIKPVFGSEEIYVSSKDHTFQITSNDNVMTVNEKEDLYHHLVCHEIKQKYHIIQPRLLRSPFQCYITVHRSVESDEWSLKSVTGKSHSKLGKFFYLYLYKMIKTVVIRSAQKLGGFFLHCNTIVFDILFINRGIWIADSVLHFPVSKWSQYQELTTIASLSRYIPVTELLTEVTLKNFLNQYNEVIMKPCNGQHGIGVVQITKKDSRMYEVHSGRKKLTKSNFGEIYCYMKENYLSKKDYLIQQKLPLASIDGCPMDVRVITQKCNSEWIVTGKLVKVAAKDFIITNAAQKLLTYEDAIKDLDISQFNNNKLEQKIDRICITASRQLEHNNEEIHIIGFDIGVTRQGLIWVIEGNYKPDLSMFYRLDDKTIYQNISKARQV</sequence>
<dbReference type="InterPro" id="IPR026838">
    <property type="entry name" value="YheC/D"/>
</dbReference>
<dbReference type="PATRIC" id="fig|1117379.3.peg.960"/>
<protein>
    <recommendedName>
        <fullName evidence="3">ATP-grasp domain-containing protein</fullName>
    </recommendedName>
</protein>
<evidence type="ECO:0008006" key="3">
    <source>
        <dbReference type="Google" id="ProtNLM"/>
    </source>
</evidence>
<dbReference type="EMBL" id="AJLS01000036">
    <property type="protein sequence ID" value="EKN70696.1"/>
    <property type="molecule type" value="Genomic_DNA"/>
</dbReference>
<dbReference type="OrthoDB" id="7869153at2"/>
<dbReference type="AlphaFoldDB" id="K6EB91"/>
<dbReference type="Gene3D" id="3.30.470.20">
    <property type="entry name" value="ATP-grasp fold, B domain"/>
    <property type="match status" value="1"/>
</dbReference>
<dbReference type="eggNOG" id="COG0189">
    <property type="taxonomic scope" value="Bacteria"/>
</dbReference>
<comment type="caution">
    <text evidence="1">The sequence shown here is derived from an EMBL/GenBank/DDBJ whole genome shotgun (WGS) entry which is preliminary data.</text>
</comment>
<evidence type="ECO:0000313" key="2">
    <source>
        <dbReference type="Proteomes" id="UP000006316"/>
    </source>
</evidence>
<gene>
    <name evidence="1" type="ORF">BABA_04624</name>
</gene>
<organism evidence="1 2">
    <name type="scientific">Neobacillus bataviensis LMG 21833</name>
    <dbReference type="NCBI Taxonomy" id="1117379"/>
    <lineage>
        <taxon>Bacteria</taxon>
        <taxon>Bacillati</taxon>
        <taxon>Bacillota</taxon>
        <taxon>Bacilli</taxon>
        <taxon>Bacillales</taxon>
        <taxon>Bacillaceae</taxon>
        <taxon>Neobacillus</taxon>
    </lineage>
</organism>
<dbReference type="Gene3D" id="3.30.1490.20">
    <property type="entry name" value="ATP-grasp fold, A domain"/>
    <property type="match status" value="1"/>
</dbReference>
<name>K6EB91_9BACI</name>
<proteinExistence type="predicted"/>
<dbReference type="SUPFAM" id="SSF56059">
    <property type="entry name" value="Glutathione synthetase ATP-binding domain-like"/>
    <property type="match status" value="1"/>
</dbReference>
<dbReference type="InterPro" id="IPR013815">
    <property type="entry name" value="ATP_grasp_subdomain_1"/>
</dbReference>